<evidence type="ECO:0000256" key="2">
    <source>
        <dbReference type="ARBA" id="ARBA00023008"/>
    </source>
</evidence>
<comment type="caution">
    <text evidence="6">The sequence shown here is derived from an EMBL/GenBank/DDBJ whole genome shotgun (WGS) entry which is preliminary data.</text>
</comment>
<reference evidence="6" key="2">
    <citation type="journal article" date="2020" name="Nat. Commun.">
        <title>Large-scale genome sequencing of mycorrhizal fungi provides insights into the early evolution of symbiotic traits.</title>
        <authorList>
            <person name="Miyauchi S."/>
            <person name="Kiss E."/>
            <person name="Kuo A."/>
            <person name="Drula E."/>
            <person name="Kohler A."/>
            <person name="Sanchez-Garcia M."/>
            <person name="Morin E."/>
            <person name="Andreopoulos B."/>
            <person name="Barry K.W."/>
            <person name="Bonito G."/>
            <person name="Buee M."/>
            <person name="Carver A."/>
            <person name="Chen C."/>
            <person name="Cichocki N."/>
            <person name="Clum A."/>
            <person name="Culley D."/>
            <person name="Crous P.W."/>
            <person name="Fauchery L."/>
            <person name="Girlanda M."/>
            <person name="Hayes R.D."/>
            <person name="Keri Z."/>
            <person name="LaButti K."/>
            <person name="Lipzen A."/>
            <person name="Lombard V."/>
            <person name="Magnuson J."/>
            <person name="Maillard F."/>
            <person name="Murat C."/>
            <person name="Nolan M."/>
            <person name="Ohm R.A."/>
            <person name="Pangilinan J."/>
            <person name="Pereira M.F."/>
            <person name="Perotto S."/>
            <person name="Peter M."/>
            <person name="Pfister S."/>
            <person name="Riley R."/>
            <person name="Sitrit Y."/>
            <person name="Stielow J.B."/>
            <person name="Szollosi G."/>
            <person name="Zifcakova L."/>
            <person name="Stursova M."/>
            <person name="Spatafora J.W."/>
            <person name="Tedersoo L."/>
            <person name="Vaario L.M."/>
            <person name="Yamada A."/>
            <person name="Yan M."/>
            <person name="Wang P."/>
            <person name="Xu J."/>
            <person name="Bruns T."/>
            <person name="Baldrian P."/>
            <person name="Vilgalys R."/>
            <person name="Dunand C."/>
            <person name="Henrissat B."/>
            <person name="Grigoriev I.V."/>
            <person name="Hibbett D."/>
            <person name="Nagy L.G."/>
            <person name="Martin F.M."/>
        </authorList>
    </citation>
    <scope>NUCLEOTIDE SEQUENCE</scope>
    <source>
        <strain evidence="6">Prilba</strain>
    </source>
</reference>
<evidence type="ECO:0000313" key="7">
    <source>
        <dbReference type="Proteomes" id="UP000759537"/>
    </source>
</evidence>
<organism evidence="6 7">
    <name type="scientific">Russula ochroleuca</name>
    <dbReference type="NCBI Taxonomy" id="152965"/>
    <lineage>
        <taxon>Eukaryota</taxon>
        <taxon>Fungi</taxon>
        <taxon>Dikarya</taxon>
        <taxon>Basidiomycota</taxon>
        <taxon>Agaricomycotina</taxon>
        <taxon>Agaricomycetes</taxon>
        <taxon>Russulales</taxon>
        <taxon>Russulaceae</taxon>
        <taxon>Russula</taxon>
    </lineage>
</organism>
<feature type="chain" id="PRO_5040225757" description="Blue (type 1) copper domain-containing protein" evidence="4">
    <location>
        <begin position="20"/>
        <end position="245"/>
    </location>
</feature>
<feature type="signal peptide" evidence="4">
    <location>
        <begin position="1"/>
        <end position="19"/>
    </location>
</feature>
<feature type="compositionally biased region" description="Low complexity" evidence="3">
    <location>
        <begin position="35"/>
        <end position="57"/>
    </location>
</feature>
<dbReference type="Gene3D" id="2.60.40.420">
    <property type="entry name" value="Cupredoxins - blue copper proteins"/>
    <property type="match status" value="1"/>
</dbReference>
<dbReference type="Proteomes" id="UP000759537">
    <property type="component" value="Unassembled WGS sequence"/>
</dbReference>
<name>A0A9P5MU74_9AGAM</name>
<dbReference type="GO" id="GO:0009055">
    <property type="term" value="F:electron transfer activity"/>
    <property type="evidence" value="ECO:0007669"/>
    <property type="project" value="InterPro"/>
</dbReference>
<sequence>MKFSLALAAALFLPVLVNAQYGDPTSASSDTNTDTYPTSSTAAAAAPSSSSAVPPSNSTHINVQVGAGGLVYSPSNFTASNGTTVTFFFPSGSISHSVTEGSFANPCVYLAAAGGNPAGFDSDLQAGKEFTIQITNDQEPVWFFCKNTGHCGLGMVGAINAPTTGNTYAAFVAAAKALGANEVPLSDTGPVTGGVGAVATATPGPTTGTASPSSTTTSSSSSAASHLVANGLFALLAAAFGMTLA</sequence>
<feature type="domain" description="Blue (type 1) copper" evidence="5">
    <location>
        <begin position="60"/>
        <end position="159"/>
    </location>
</feature>
<keyword evidence="7" id="KW-1185">Reference proteome</keyword>
<dbReference type="PANTHER" id="PTHR34883">
    <property type="entry name" value="SERINE-RICH PROTEIN, PUTATIVE-RELATED-RELATED"/>
    <property type="match status" value="1"/>
</dbReference>
<keyword evidence="4" id="KW-0732">Signal</keyword>
<keyword evidence="2" id="KW-0186">Copper</keyword>
<dbReference type="InterPro" id="IPR008972">
    <property type="entry name" value="Cupredoxin"/>
</dbReference>
<feature type="compositionally biased region" description="Polar residues" evidence="3">
    <location>
        <begin position="24"/>
        <end position="34"/>
    </location>
</feature>
<dbReference type="InterPro" id="IPR052953">
    <property type="entry name" value="Ser-rich/MCO-related"/>
</dbReference>
<evidence type="ECO:0000256" key="3">
    <source>
        <dbReference type="SAM" id="MobiDB-lite"/>
    </source>
</evidence>
<feature type="region of interest" description="Disordered" evidence="3">
    <location>
        <begin position="198"/>
        <end position="220"/>
    </location>
</feature>
<dbReference type="EMBL" id="WHVB01000010">
    <property type="protein sequence ID" value="KAF8478953.1"/>
    <property type="molecule type" value="Genomic_DNA"/>
</dbReference>
<dbReference type="SUPFAM" id="SSF49503">
    <property type="entry name" value="Cupredoxins"/>
    <property type="match status" value="1"/>
</dbReference>
<dbReference type="OrthoDB" id="1921208at2759"/>
<dbReference type="Pfam" id="PF00127">
    <property type="entry name" value="Copper-bind"/>
    <property type="match status" value="1"/>
</dbReference>
<evidence type="ECO:0000313" key="6">
    <source>
        <dbReference type="EMBL" id="KAF8478953.1"/>
    </source>
</evidence>
<protein>
    <recommendedName>
        <fullName evidence="5">Blue (type 1) copper domain-containing protein</fullName>
    </recommendedName>
</protein>
<accession>A0A9P5MU74</accession>
<gene>
    <name evidence="6" type="ORF">DFH94DRAFT_34217</name>
</gene>
<proteinExistence type="predicted"/>
<dbReference type="InterPro" id="IPR000923">
    <property type="entry name" value="BlueCu_1"/>
</dbReference>
<feature type="region of interest" description="Disordered" evidence="3">
    <location>
        <begin position="24"/>
        <end position="57"/>
    </location>
</feature>
<dbReference type="CDD" id="cd00920">
    <property type="entry name" value="Cupredoxin"/>
    <property type="match status" value="1"/>
</dbReference>
<dbReference type="AlphaFoldDB" id="A0A9P5MU74"/>
<evidence type="ECO:0000256" key="1">
    <source>
        <dbReference type="ARBA" id="ARBA00022723"/>
    </source>
</evidence>
<reference evidence="6" key="1">
    <citation type="submission" date="2019-10" db="EMBL/GenBank/DDBJ databases">
        <authorList>
            <consortium name="DOE Joint Genome Institute"/>
            <person name="Kuo A."/>
            <person name="Miyauchi S."/>
            <person name="Kiss E."/>
            <person name="Drula E."/>
            <person name="Kohler A."/>
            <person name="Sanchez-Garcia M."/>
            <person name="Andreopoulos B."/>
            <person name="Barry K.W."/>
            <person name="Bonito G."/>
            <person name="Buee M."/>
            <person name="Carver A."/>
            <person name="Chen C."/>
            <person name="Cichocki N."/>
            <person name="Clum A."/>
            <person name="Culley D."/>
            <person name="Crous P.W."/>
            <person name="Fauchery L."/>
            <person name="Girlanda M."/>
            <person name="Hayes R."/>
            <person name="Keri Z."/>
            <person name="LaButti K."/>
            <person name="Lipzen A."/>
            <person name="Lombard V."/>
            <person name="Magnuson J."/>
            <person name="Maillard F."/>
            <person name="Morin E."/>
            <person name="Murat C."/>
            <person name="Nolan M."/>
            <person name="Ohm R."/>
            <person name="Pangilinan J."/>
            <person name="Pereira M."/>
            <person name="Perotto S."/>
            <person name="Peter M."/>
            <person name="Riley R."/>
            <person name="Sitrit Y."/>
            <person name="Stielow B."/>
            <person name="Szollosi G."/>
            <person name="Zifcakova L."/>
            <person name="Stursova M."/>
            <person name="Spatafora J.W."/>
            <person name="Tedersoo L."/>
            <person name="Vaario L.-M."/>
            <person name="Yamada A."/>
            <person name="Yan M."/>
            <person name="Wang P."/>
            <person name="Xu J."/>
            <person name="Bruns T."/>
            <person name="Baldrian P."/>
            <person name="Vilgalys R."/>
            <person name="Henrissat B."/>
            <person name="Grigoriev I.V."/>
            <person name="Hibbett D."/>
            <person name="Nagy L.G."/>
            <person name="Martin F.M."/>
        </authorList>
    </citation>
    <scope>NUCLEOTIDE SEQUENCE</scope>
    <source>
        <strain evidence="6">Prilba</strain>
    </source>
</reference>
<evidence type="ECO:0000259" key="5">
    <source>
        <dbReference type="Pfam" id="PF00127"/>
    </source>
</evidence>
<evidence type="ECO:0000256" key="4">
    <source>
        <dbReference type="SAM" id="SignalP"/>
    </source>
</evidence>
<dbReference type="PANTHER" id="PTHR34883:SF15">
    <property type="entry name" value="EXTRACELLULAR SERINE-RICH PROTEIN"/>
    <property type="match status" value="1"/>
</dbReference>
<keyword evidence="1" id="KW-0479">Metal-binding</keyword>
<dbReference type="GO" id="GO:0005507">
    <property type="term" value="F:copper ion binding"/>
    <property type="evidence" value="ECO:0007669"/>
    <property type="project" value="InterPro"/>
</dbReference>